<dbReference type="RefSeq" id="WP_120108357.1">
    <property type="nucleotide sequence ID" value="NZ_QXQB01000001.1"/>
</dbReference>
<proteinExistence type="predicted"/>
<comment type="subcellular location">
    <subcellularLocation>
        <location evidence="2">Cell membrane</location>
        <topology evidence="2">Multi-pass membrane protein</topology>
    </subcellularLocation>
</comment>
<evidence type="ECO:0000256" key="8">
    <source>
        <dbReference type="ARBA" id="ARBA00022777"/>
    </source>
</evidence>
<accession>A0A3A6PQM0</accession>
<dbReference type="PROSITE" id="PS50109">
    <property type="entry name" value="HIS_KIN"/>
    <property type="match status" value="1"/>
</dbReference>
<dbReference type="CDD" id="cd00075">
    <property type="entry name" value="HATPase"/>
    <property type="match status" value="1"/>
</dbReference>
<dbReference type="GO" id="GO:0004721">
    <property type="term" value="F:phosphoprotein phosphatase activity"/>
    <property type="evidence" value="ECO:0007669"/>
    <property type="project" value="TreeGrafter"/>
</dbReference>
<dbReference type="Pfam" id="PF00512">
    <property type="entry name" value="HisKA"/>
    <property type="match status" value="1"/>
</dbReference>
<dbReference type="PANTHER" id="PTHR45453">
    <property type="entry name" value="PHOSPHATE REGULON SENSOR PROTEIN PHOR"/>
    <property type="match status" value="1"/>
</dbReference>
<dbReference type="SUPFAM" id="SSF47384">
    <property type="entry name" value="Homodimeric domain of signal transducing histidine kinase"/>
    <property type="match status" value="1"/>
</dbReference>
<evidence type="ECO:0000313" key="16">
    <source>
        <dbReference type="Proteomes" id="UP000267798"/>
    </source>
</evidence>
<dbReference type="Gene3D" id="6.10.340.10">
    <property type="match status" value="1"/>
</dbReference>
<protein>
    <recommendedName>
        <fullName evidence="3">histidine kinase</fullName>
        <ecNumber evidence="3">2.7.13.3</ecNumber>
    </recommendedName>
</protein>
<dbReference type="EMBL" id="QXQB01000001">
    <property type="protein sequence ID" value="RJX41738.1"/>
    <property type="molecule type" value="Genomic_DNA"/>
</dbReference>
<evidence type="ECO:0000256" key="7">
    <source>
        <dbReference type="ARBA" id="ARBA00022741"/>
    </source>
</evidence>
<organism evidence="15 16">
    <name type="scientific">Paenibacillus pinisoli</name>
    <dbReference type="NCBI Taxonomy" id="1276110"/>
    <lineage>
        <taxon>Bacteria</taxon>
        <taxon>Bacillati</taxon>
        <taxon>Bacillota</taxon>
        <taxon>Bacilli</taxon>
        <taxon>Bacillales</taxon>
        <taxon>Paenibacillaceae</taxon>
        <taxon>Paenibacillus</taxon>
    </lineage>
</organism>
<dbReference type="InterPro" id="IPR003594">
    <property type="entry name" value="HATPase_dom"/>
</dbReference>
<dbReference type="EC" id="2.7.13.3" evidence="3"/>
<evidence type="ECO:0000256" key="2">
    <source>
        <dbReference type="ARBA" id="ARBA00004651"/>
    </source>
</evidence>
<dbReference type="Pfam" id="PF02518">
    <property type="entry name" value="HATPase_c"/>
    <property type="match status" value="1"/>
</dbReference>
<dbReference type="GO" id="GO:0016036">
    <property type="term" value="P:cellular response to phosphate starvation"/>
    <property type="evidence" value="ECO:0007669"/>
    <property type="project" value="TreeGrafter"/>
</dbReference>
<keyword evidence="7" id="KW-0547">Nucleotide-binding</keyword>
<dbReference type="FunFam" id="3.30.565.10:FF:000006">
    <property type="entry name" value="Sensor histidine kinase WalK"/>
    <property type="match status" value="1"/>
</dbReference>
<dbReference type="Gene3D" id="3.30.565.10">
    <property type="entry name" value="Histidine kinase-like ATPase, C-terminal domain"/>
    <property type="match status" value="1"/>
</dbReference>
<dbReference type="InterPro" id="IPR003661">
    <property type="entry name" value="HisK_dim/P_dom"/>
</dbReference>
<comment type="caution">
    <text evidence="15">The sequence shown here is derived from an EMBL/GenBank/DDBJ whole genome shotgun (WGS) entry which is preliminary data.</text>
</comment>
<evidence type="ECO:0000256" key="6">
    <source>
        <dbReference type="ARBA" id="ARBA00022679"/>
    </source>
</evidence>
<dbReference type="CDD" id="cd00082">
    <property type="entry name" value="HisKA"/>
    <property type="match status" value="1"/>
</dbReference>
<keyword evidence="5" id="KW-0597">Phosphoprotein</keyword>
<feature type="transmembrane region" description="Helical" evidence="12">
    <location>
        <begin position="135"/>
        <end position="153"/>
    </location>
</feature>
<dbReference type="SUPFAM" id="SSF55874">
    <property type="entry name" value="ATPase domain of HSP90 chaperone/DNA topoisomerase II/histidine kinase"/>
    <property type="match status" value="1"/>
</dbReference>
<dbReference type="FunFam" id="1.10.287.130:FF:000001">
    <property type="entry name" value="Two-component sensor histidine kinase"/>
    <property type="match status" value="1"/>
</dbReference>
<evidence type="ECO:0000256" key="1">
    <source>
        <dbReference type="ARBA" id="ARBA00000085"/>
    </source>
</evidence>
<dbReference type="PRINTS" id="PR00344">
    <property type="entry name" value="BCTRLSENSOR"/>
</dbReference>
<evidence type="ECO:0000256" key="3">
    <source>
        <dbReference type="ARBA" id="ARBA00012438"/>
    </source>
</evidence>
<dbReference type="Proteomes" id="UP000267798">
    <property type="component" value="Unassembled WGS sequence"/>
</dbReference>
<dbReference type="PANTHER" id="PTHR45453:SF1">
    <property type="entry name" value="PHOSPHATE REGULON SENSOR PROTEIN PHOR"/>
    <property type="match status" value="1"/>
</dbReference>
<comment type="catalytic activity">
    <reaction evidence="1">
        <text>ATP + protein L-histidine = ADP + protein N-phospho-L-histidine.</text>
        <dbReference type="EC" id="2.7.13.3"/>
    </reaction>
</comment>
<dbReference type="Pfam" id="PF00672">
    <property type="entry name" value="HAMP"/>
    <property type="match status" value="1"/>
</dbReference>
<gene>
    <name evidence="15" type="ORF">D3P09_07265</name>
</gene>
<keyword evidence="12" id="KW-0812">Transmembrane</keyword>
<keyword evidence="6" id="KW-0808">Transferase</keyword>
<reference evidence="15 16" key="1">
    <citation type="submission" date="2018-09" db="EMBL/GenBank/DDBJ databases">
        <title>Paenibacillus aracenensis nov. sp. isolated from a cave in southern Spain.</title>
        <authorList>
            <person name="Jurado V."/>
            <person name="Gutierrez-Patricio S."/>
            <person name="Gonzalez-Pimentel J.L."/>
            <person name="Miller A.Z."/>
            <person name="Laiz L."/>
            <person name="Saiz-Jimenez C."/>
        </authorList>
    </citation>
    <scope>NUCLEOTIDE SEQUENCE [LARGE SCALE GENOMIC DNA]</scope>
    <source>
        <strain evidence="15 16">JCM 19203</strain>
    </source>
</reference>
<dbReference type="SMART" id="SM00387">
    <property type="entry name" value="HATPase_c"/>
    <property type="match status" value="1"/>
</dbReference>
<keyword evidence="8 15" id="KW-0418">Kinase</keyword>
<keyword evidence="10" id="KW-0902">Two-component regulatory system</keyword>
<dbReference type="InterPro" id="IPR005467">
    <property type="entry name" value="His_kinase_dom"/>
</dbReference>
<dbReference type="GO" id="GO:0005886">
    <property type="term" value="C:plasma membrane"/>
    <property type="evidence" value="ECO:0007669"/>
    <property type="project" value="UniProtKB-SubCell"/>
</dbReference>
<dbReference type="InterPro" id="IPR004358">
    <property type="entry name" value="Sig_transdc_His_kin-like_C"/>
</dbReference>
<keyword evidence="11 12" id="KW-0472">Membrane</keyword>
<dbReference type="Gene3D" id="1.10.287.130">
    <property type="match status" value="1"/>
</dbReference>
<keyword evidence="12" id="KW-1133">Transmembrane helix</keyword>
<keyword evidence="9" id="KW-0067">ATP-binding</keyword>
<dbReference type="PROSITE" id="PS50885">
    <property type="entry name" value="HAMP"/>
    <property type="match status" value="1"/>
</dbReference>
<dbReference type="InterPro" id="IPR050351">
    <property type="entry name" value="BphY/WalK/GraS-like"/>
</dbReference>
<dbReference type="SMART" id="SM00388">
    <property type="entry name" value="HisKA"/>
    <property type="match status" value="1"/>
</dbReference>
<keyword evidence="4" id="KW-1003">Cell membrane</keyword>
<evidence type="ECO:0000256" key="11">
    <source>
        <dbReference type="ARBA" id="ARBA00023136"/>
    </source>
</evidence>
<dbReference type="AlphaFoldDB" id="A0A3A6PQM0"/>
<dbReference type="GO" id="GO:0000155">
    <property type="term" value="F:phosphorelay sensor kinase activity"/>
    <property type="evidence" value="ECO:0007669"/>
    <property type="project" value="InterPro"/>
</dbReference>
<evidence type="ECO:0000313" key="15">
    <source>
        <dbReference type="EMBL" id="RJX41738.1"/>
    </source>
</evidence>
<evidence type="ECO:0000256" key="10">
    <source>
        <dbReference type="ARBA" id="ARBA00023012"/>
    </source>
</evidence>
<dbReference type="InterPro" id="IPR036890">
    <property type="entry name" value="HATPase_C_sf"/>
</dbReference>
<feature type="domain" description="HAMP" evidence="14">
    <location>
        <begin position="157"/>
        <end position="209"/>
    </location>
</feature>
<dbReference type="CDD" id="cd06225">
    <property type="entry name" value="HAMP"/>
    <property type="match status" value="1"/>
</dbReference>
<name>A0A3A6PQM0_9BACL</name>
<evidence type="ECO:0000256" key="4">
    <source>
        <dbReference type="ARBA" id="ARBA00022475"/>
    </source>
</evidence>
<dbReference type="SUPFAM" id="SSF158472">
    <property type="entry name" value="HAMP domain-like"/>
    <property type="match status" value="1"/>
</dbReference>
<dbReference type="InterPro" id="IPR003660">
    <property type="entry name" value="HAMP_dom"/>
</dbReference>
<feature type="domain" description="Histidine kinase" evidence="13">
    <location>
        <begin position="224"/>
        <end position="441"/>
    </location>
</feature>
<evidence type="ECO:0000259" key="13">
    <source>
        <dbReference type="PROSITE" id="PS50109"/>
    </source>
</evidence>
<dbReference type="SMART" id="SM00304">
    <property type="entry name" value="HAMP"/>
    <property type="match status" value="1"/>
</dbReference>
<dbReference type="InterPro" id="IPR036097">
    <property type="entry name" value="HisK_dim/P_sf"/>
</dbReference>
<evidence type="ECO:0000259" key="14">
    <source>
        <dbReference type="PROSITE" id="PS50885"/>
    </source>
</evidence>
<evidence type="ECO:0000256" key="9">
    <source>
        <dbReference type="ARBA" id="ARBA00022840"/>
    </source>
</evidence>
<dbReference type="GO" id="GO:0005524">
    <property type="term" value="F:ATP binding"/>
    <property type="evidence" value="ECO:0007669"/>
    <property type="project" value="UniProtKB-KW"/>
</dbReference>
<dbReference type="OrthoDB" id="335833at2"/>
<evidence type="ECO:0000256" key="12">
    <source>
        <dbReference type="SAM" id="Phobius"/>
    </source>
</evidence>
<keyword evidence="16" id="KW-1185">Reference proteome</keyword>
<evidence type="ECO:0000256" key="5">
    <source>
        <dbReference type="ARBA" id="ARBA00022553"/>
    </source>
</evidence>
<sequence length="455" mass="50233">MKTLRIRSFLLLCFFLLLLLPWIFYVTAYFIENQSLSFMNSRQRDAELQQGLNGVVSFIEAGSAKWGDAEWQGQLHEKLRNVRADAALQSADGRDIYRSNPDRRGSLASTERYTIMEDSRVAGKAIIYLPRTNQIPAIAAVAGMLLALFIIGMEMRRFLLKPLEGMSAAARQIADGDWDVELPKARMTEIAEVRDGFEVMVKGMQAAYRKQAELEEERRFVIAAVAHDLRTPLFALRGYLDGLEQGIAKTPEKAAHYLAVCKEKSAQLDRLVEDLFTFTKMEYAETSLKRESVSLASVIRKSLDSVSPAARQKEIACSLELPEMGMVDGDAHLLERALSNLLDNAVRHTPVGGRIAVHCGQAEHRVAFAIRDTGPGFTGEELQRAFEPLYRGETSRNRSTGGSGLGLTIAQRIIRRHGGELTAGNHAEGGAVLSGWLPAAAPIHNGPAVLAKKNN</sequence>